<keyword evidence="4 9" id="KW-0808">Transferase</keyword>
<evidence type="ECO:0000256" key="7">
    <source>
        <dbReference type="ARBA" id="ARBA00052328"/>
    </source>
</evidence>
<feature type="binding site" evidence="9">
    <location>
        <position position="85"/>
    </location>
    <ligand>
        <name>anthranilate</name>
        <dbReference type="ChEBI" id="CHEBI:16567"/>
        <label>1</label>
    </ligand>
</feature>
<feature type="binding site" evidence="9">
    <location>
        <position position="231"/>
    </location>
    <ligand>
        <name>Mg(2+)</name>
        <dbReference type="ChEBI" id="CHEBI:18420"/>
        <label>2</label>
    </ligand>
</feature>
<organism evidence="12 13">
    <name type="scientific">Limibacillus halophilus</name>
    <dbReference type="NCBI Taxonomy" id="1579333"/>
    <lineage>
        <taxon>Bacteria</taxon>
        <taxon>Pseudomonadati</taxon>
        <taxon>Pseudomonadota</taxon>
        <taxon>Alphaproteobacteria</taxon>
        <taxon>Rhodospirillales</taxon>
        <taxon>Rhodovibrionaceae</taxon>
        <taxon>Limibacillus</taxon>
    </lineage>
</organism>
<comment type="cofactor">
    <cofactor evidence="9">
        <name>Mg(2+)</name>
        <dbReference type="ChEBI" id="CHEBI:18420"/>
    </cofactor>
    <text evidence="9">Binds 2 magnesium ions per monomer.</text>
</comment>
<feature type="binding site" evidence="9">
    <location>
        <begin position="113"/>
        <end position="121"/>
    </location>
    <ligand>
        <name>5-phospho-alpha-D-ribose 1-diphosphate</name>
        <dbReference type="ChEBI" id="CHEBI:58017"/>
    </ligand>
</feature>
<dbReference type="PANTHER" id="PTHR43285:SF2">
    <property type="entry name" value="ANTHRANILATE PHOSPHORIBOSYLTRANSFERASE"/>
    <property type="match status" value="1"/>
</dbReference>
<evidence type="ECO:0000313" key="12">
    <source>
        <dbReference type="EMBL" id="MBB3065898.1"/>
    </source>
</evidence>
<sequence>MPASSNDLKPLIARVADGHSLSETEAESAFDIMMSGAATPTQIGGFLMALRVRGETVPEITGAARAMRAKMDRIVAPPESLDTCGTGGDGKGTLNISTAIAFVVAACGVPVAKHGNRAASSKSGASDVLTALGVNIDADKTKVEKALKQAGTAFLAAPRYHSAMRHVGPSRAELGTRTIFNLLGPLCNPAGVKRQVIGVFSPDWVLPLAQVLRELGSEAAWVVHGDSGLDEISITGPTQVAELKDGKIREFQVTPEDAGLSRSPLETILGGTGEENAKALSSLLAGEKSAYRDTVLLGSAAALLVAGKVDDLKLGATKAAAAIDSGKAAAVLKQMAEISREGAE</sequence>
<keyword evidence="9" id="KW-0460">Magnesium</keyword>
<proteinExistence type="inferred from homology"/>
<feature type="domain" description="Glycosyl transferase family 3" evidence="10">
    <location>
        <begin position="80"/>
        <end position="329"/>
    </location>
</feature>
<dbReference type="Gene3D" id="3.40.1030.10">
    <property type="entry name" value="Nucleoside phosphorylase/phosphoribosyltransferase catalytic domain"/>
    <property type="match status" value="1"/>
</dbReference>
<comment type="pathway">
    <text evidence="1 9">Amino-acid biosynthesis; L-tryptophan biosynthesis; L-tryptophan from chorismate: step 2/5.</text>
</comment>
<evidence type="ECO:0000256" key="9">
    <source>
        <dbReference type="HAMAP-Rule" id="MF_00211"/>
    </source>
</evidence>
<feature type="binding site" evidence="9">
    <location>
        <begin position="95"/>
        <end position="98"/>
    </location>
    <ligand>
        <name>5-phospho-alpha-D-ribose 1-diphosphate</name>
        <dbReference type="ChEBI" id="CHEBI:58017"/>
    </ligand>
</feature>
<evidence type="ECO:0000256" key="4">
    <source>
        <dbReference type="ARBA" id="ARBA00022679"/>
    </source>
</evidence>
<comment type="similarity">
    <text evidence="9">Belongs to the anthranilate phosphoribosyltransferase family.</text>
</comment>
<comment type="catalytic activity">
    <reaction evidence="7 9">
        <text>N-(5-phospho-beta-D-ribosyl)anthranilate + diphosphate = 5-phospho-alpha-D-ribose 1-diphosphate + anthranilate</text>
        <dbReference type="Rhea" id="RHEA:11768"/>
        <dbReference type="ChEBI" id="CHEBI:16567"/>
        <dbReference type="ChEBI" id="CHEBI:18277"/>
        <dbReference type="ChEBI" id="CHEBI:33019"/>
        <dbReference type="ChEBI" id="CHEBI:58017"/>
        <dbReference type="EC" id="2.4.2.18"/>
    </reaction>
</comment>
<feature type="binding site" evidence="9">
    <location>
        <position position="93"/>
    </location>
    <ligand>
        <name>5-phospho-alpha-D-ribose 1-diphosphate</name>
        <dbReference type="ChEBI" id="CHEBI:58017"/>
    </ligand>
</feature>
<dbReference type="InterPro" id="IPR005940">
    <property type="entry name" value="Anthranilate_Pribosyl_Tfrase"/>
</dbReference>
<keyword evidence="5 9" id="KW-0822">Tryptophan biosynthesis</keyword>
<comment type="caution">
    <text evidence="9">Lacks conserved residue(s) required for the propagation of feature annotation.</text>
</comment>
<dbReference type="InterPro" id="IPR035902">
    <property type="entry name" value="Nuc_phospho_transferase"/>
</dbReference>
<dbReference type="GO" id="GO:0005829">
    <property type="term" value="C:cytosol"/>
    <property type="evidence" value="ECO:0007669"/>
    <property type="project" value="TreeGrafter"/>
</dbReference>
<keyword evidence="2 9" id="KW-0028">Amino-acid biosynthesis</keyword>
<evidence type="ECO:0000259" key="10">
    <source>
        <dbReference type="Pfam" id="PF00591"/>
    </source>
</evidence>
<feature type="binding site" evidence="9">
    <location>
        <position position="85"/>
    </location>
    <ligand>
        <name>5-phospho-alpha-D-ribose 1-diphosphate</name>
        <dbReference type="ChEBI" id="CHEBI:58017"/>
    </ligand>
</feature>
<dbReference type="GO" id="GO:0004048">
    <property type="term" value="F:anthranilate phosphoribosyltransferase activity"/>
    <property type="evidence" value="ECO:0007669"/>
    <property type="project" value="UniProtKB-UniRule"/>
</dbReference>
<feature type="binding site" evidence="9">
    <location>
        <position position="97"/>
    </location>
    <ligand>
        <name>Mg(2+)</name>
        <dbReference type="ChEBI" id="CHEBI:18420"/>
        <label>1</label>
    </ligand>
</feature>
<keyword evidence="13" id="KW-1185">Reference proteome</keyword>
<comment type="caution">
    <text evidence="12">The sequence shown here is derived from an EMBL/GenBank/DDBJ whole genome shotgun (WGS) entry which is preliminary data.</text>
</comment>
<dbReference type="Pfam" id="PF02885">
    <property type="entry name" value="Glycos_trans_3N"/>
    <property type="match status" value="1"/>
</dbReference>
<dbReference type="Pfam" id="PF00591">
    <property type="entry name" value="Glycos_transf_3"/>
    <property type="match status" value="1"/>
</dbReference>
<dbReference type="FunFam" id="3.40.1030.10:FF:000002">
    <property type="entry name" value="Anthranilate phosphoribosyltransferase"/>
    <property type="match status" value="1"/>
</dbReference>
<dbReference type="GO" id="GO:0000287">
    <property type="term" value="F:magnesium ion binding"/>
    <property type="evidence" value="ECO:0007669"/>
    <property type="project" value="UniProtKB-UniRule"/>
</dbReference>
<name>A0A839SU88_9PROT</name>
<dbReference type="NCBIfam" id="TIGR01245">
    <property type="entry name" value="trpD"/>
    <property type="match status" value="1"/>
</dbReference>
<dbReference type="Gene3D" id="1.20.970.10">
    <property type="entry name" value="Transferase, Pyrimidine Nucleoside Phosphorylase, Chain C"/>
    <property type="match status" value="1"/>
</dbReference>
<feature type="binding site" evidence="9">
    <location>
        <position position="231"/>
    </location>
    <ligand>
        <name>Mg(2+)</name>
        <dbReference type="ChEBI" id="CHEBI:18420"/>
        <label>1</label>
    </ligand>
</feature>
<dbReference type="InterPro" id="IPR017459">
    <property type="entry name" value="Glycosyl_Trfase_fam3_N_dom"/>
</dbReference>
<keyword evidence="9" id="KW-0479">Metal-binding</keyword>
<feature type="binding site" evidence="9">
    <location>
        <position position="125"/>
    </location>
    <ligand>
        <name>5-phospho-alpha-D-ribose 1-diphosphate</name>
        <dbReference type="ChEBI" id="CHEBI:58017"/>
    </ligand>
</feature>
<comment type="subunit">
    <text evidence="9">Homodimer.</text>
</comment>
<dbReference type="EMBL" id="JACHXA010000005">
    <property type="protein sequence ID" value="MBB3065898.1"/>
    <property type="molecule type" value="Genomic_DNA"/>
</dbReference>
<evidence type="ECO:0000256" key="8">
    <source>
        <dbReference type="ARBA" id="ARBA00061188"/>
    </source>
</evidence>
<evidence type="ECO:0000256" key="1">
    <source>
        <dbReference type="ARBA" id="ARBA00004907"/>
    </source>
</evidence>
<dbReference type="GO" id="GO:0000162">
    <property type="term" value="P:L-tryptophan biosynthetic process"/>
    <property type="evidence" value="ECO:0007669"/>
    <property type="project" value="UniProtKB-UniRule"/>
</dbReference>
<dbReference type="InterPro" id="IPR000312">
    <property type="entry name" value="Glycosyl_Trfase_fam3"/>
</dbReference>
<feature type="binding site" evidence="9">
    <location>
        <position position="171"/>
    </location>
    <ligand>
        <name>anthranilate</name>
        <dbReference type="ChEBI" id="CHEBI:16567"/>
        <label>2</label>
    </ligand>
</feature>
<dbReference type="SUPFAM" id="SSF47648">
    <property type="entry name" value="Nucleoside phosphorylase/phosphoribosyltransferase N-terminal domain"/>
    <property type="match status" value="1"/>
</dbReference>
<keyword evidence="3 9" id="KW-0328">Glycosyltransferase</keyword>
<dbReference type="HAMAP" id="MF_00211">
    <property type="entry name" value="TrpD"/>
    <property type="match status" value="1"/>
</dbReference>
<dbReference type="RefSeq" id="WP_183416711.1">
    <property type="nucleotide sequence ID" value="NZ_JACHXA010000005.1"/>
</dbReference>
<evidence type="ECO:0000256" key="2">
    <source>
        <dbReference type="ARBA" id="ARBA00022605"/>
    </source>
</evidence>
<dbReference type="SUPFAM" id="SSF52418">
    <property type="entry name" value="Nucleoside phosphorylase/phosphoribosyltransferase catalytic domain"/>
    <property type="match status" value="1"/>
</dbReference>
<evidence type="ECO:0000256" key="3">
    <source>
        <dbReference type="ARBA" id="ARBA00022676"/>
    </source>
</evidence>
<accession>A0A839SU88</accession>
<dbReference type="Proteomes" id="UP000581135">
    <property type="component" value="Unassembled WGS sequence"/>
</dbReference>
<dbReference type="AlphaFoldDB" id="A0A839SU88"/>
<reference evidence="12 13" key="1">
    <citation type="submission" date="2020-08" db="EMBL/GenBank/DDBJ databases">
        <title>Genomic Encyclopedia of Type Strains, Phase III (KMG-III): the genomes of soil and plant-associated and newly described type strains.</title>
        <authorList>
            <person name="Whitman W."/>
        </authorList>
    </citation>
    <scope>NUCLEOTIDE SEQUENCE [LARGE SCALE GENOMIC DNA]</scope>
    <source>
        <strain evidence="12 13">CECT 8803</strain>
    </source>
</reference>
<feature type="domain" description="Glycosyl transferase family 3 N-terminal" evidence="11">
    <location>
        <begin position="9"/>
        <end position="70"/>
    </location>
</feature>
<dbReference type="EC" id="2.4.2.18" evidence="9"/>
<gene>
    <name evidence="9" type="primary">trpD</name>
    <name evidence="12" type="ORF">FHR98_002194</name>
</gene>
<evidence type="ECO:0000313" key="13">
    <source>
        <dbReference type="Proteomes" id="UP000581135"/>
    </source>
</evidence>
<comment type="function">
    <text evidence="9">Catalyzes the transfer of the phosphoribosyl group of 5-phosphorylribose-1-pyrophosphate (PRPP) to anthranilate to yield N-(5'-phosphoribosyl)-anthranilate (PRA).</text>
</comment>
<comment type="similarity">
    <text evidence="8">In the C-terminal section; belongs to the anthranilate phosphoribosyltransferase family.</text>
</comment>
<evidence type="ECO:0000259" key="11">
    <source>
        <dbReference type="Pfam" id="PF02885"/>
    </source>
</evidence>
<feature type="binding site" evidence="9">
    <location>
        <position position="230"/>
    </location>
    <ligand>
        <name>Mg(2+)</name>
        <dbReference type="ChEBI" id="CHEBI:18420"/>
        <label>2</label>
    </ligand>
</feature>
<dbReference type="UniPathway" id="UPA00035">
    <property type="reaction ID" value="UER00041"/>
</dbReference>
<evidence type="ECO:0000256" key="5">
    <source>
        <dbReference type="ARBA" id="ARBA00022822"/>
    </source>
</evidence>
<feature type="binding site" evidence="9">
    <location>
        <begin position="88"/>
        <end position="89"/>
    </location>
    <ligand>
        <name>5-phospho-alpha-D-ribose 1-diphosphate</name>
        <dbReference type="ChEBI" id="CHEBI:58017"/>
    </ligand>
</feature>
<protein>
    <recommendedName>
        <fullName evidence="9">Anthranilate phosphoribosyltransferase</fullName>
        <ecNumber evidence="9">2.4.2.18</ecNumber>
    </recommendedName>
</protein>
<dbReference type="InterPro" id="IPR036320">
    <property type="entry name" value="Glycosyl_Trfase_fam3_N_dom_sf"/>
</dbReference>
<feature type="binding site" evidence="9">
    <location>
        <position position="116"/>
    </location>
    <ligand>
        <name>anthranilate</name>
        <dbReference type="ChEBI" id="CHEBI:16567"/>
        <label>1</label>
    </ligand>
</feature>
<keyword evidence="6 9" id="KW-0057">Aromatic amino acid biosynthesis</keyword>
<dbReference type="PANTHER" id="PTHR43285">
    <property type="entry name" value="ANTHRANILATE PHOSPHORIBOSYLTRANSFERASE"/>
    <property type="match status" value="1"/>
</dbReference>
<evidence type="ECO:0000256" key="6">
    <source>
        <dbReference type="ARBA" id="ARBA00023141"/>
    </source>
</evidence>